<dbReference type="RefSeq" id="WP_015247825.1">
    <property type="nucleotide sequence ID" value="NC_019892.1"/>
</dbReference>
<organism evidence="1 2">
    <name type="scientific">Singulisphaera acidiphila (strain ATCC BAA-1392 / DSM 18658 / VKM B-2454 / MOB10)</name>
    <dbReference type="NCBI Taxonomy" id="886293"/>
    <lineage>
        <taxon>Bacteria</taxon>
        <taxon>Pseudomonadati</taxon>
        <taxon>Planctomycetota</taxon>
        <taxon>Planctomycetia</taxon>
        <taxon>Isosphaerales</taxon>
        <taxon>Isosphaeraceae</taxon>
        <taxon>Singulisphaera</taxon>
    </lineage>
</organism>
<accession>L0DH61</accession>
<reference evidence="1 2" key="1">
    <citation type="submission" date="2012-02" db="EMBL/GenBank/DDBJ databases">
        <title>Complete sequence of chromosome of Singulisphaera acidiphila DSM 18658.</title>
        <authorList>
            <consortium name="US DOE Joint Genome Institute (JGI-PGF)"/>
            <person name="Lucas S."/>
            <person name="Copeland A."/>
            <person name="Lapidus A."/>
            <person name="Glavina del Rio T."/>
            <person name="Dalin E."/>
            <person name="Tice H."/>
            <person name="Bruce D."/>
            <person name="Goodwin L."/>
            <person name="Pitluck S."/>
            <person name="Peters L."/>
            <person name="Ovchinnikova G."/>
            <person name="Chertkov O."/>
            <person name="Kyrpides N."/>
            <person name="Mavromatis K."/>
            <person name="Ivanova N."/>
            <person name="Brettin T."/>
            <person name="Detter J.C."/>
            <person name="Han C."/>
            <person name="Larimer F."/>
            <person name="Land M."/>
            <person name="Hauser L."/>
            <person name="Markowitz V."/>
            <person name="Cheng J.-F."/>
            <person name="Hugenholtz P."/>
            <person name="Woyke T."/>
            <person name="Wu D."/>
            <person name="Tindall B."/>
            <person name="Pomrenke H."/>
            <person name="Brambilla E."/>
            <person name="Klenk H.-P."/>
            <person name="Eisen J.A."/>
        </authorList>
    </citation>
    <scope>NUCLEOTIDE SEQUENCE [LARGE SCALE GENOMIC DNA]</scope>
    <source>
        <strain evidence="2">ATCC BAA-1392 / DSM 18658 / VKM B-2454 / MOB10</strain>
    </source>
</reference>
<evidence type="ECO:0000313" key="1">
    <source>
        <dbReference type="EMBL" id="AGA28709.1"/>
    </source>
</evidence>
<dbReference type="KEGG" id="saci:Sinac_4527"/>
<evidence type="ECO:0000313" key="2">
    <source>
        <dbReference type="Proteomes" id="UP000010798"/>
    </source>
</evidence>
<dbReference type="Proteomes" id="UP000010798">
    <property type="component" value="Chromosome"/>
</dbReference>
<dbReference type="AlphaFoldDB" id="L0DH61"/>
<dbReference type="EMBL" id="CP003364">
    <property type="protein sequence ID" value="AGA28709.1"/>
    <property type="molecule type" value="Genomic_DNA"/>
</dbReference>
<gene>
    <name evidence="1" type="ordered locus">Sinac_4527</name>
</gene>
<sequence length="156" mass="17509">MKLPRMRLSMRMLMILIATLAVSLAALTTLNRSIGRGAQLWKRARILAAIGTRAREHAANFRSCSHSRSAWCGCCHSTYYGKGLDEATLTKKREEVHSKLVRQFDSIAVRADSMSRQCLYAADRPWVATPVLPGEASLKAEAFDLFEQYRNNADAY</sequence>
<dbReference type="HOGENOM" id="CLU_1685415_0_0_0"/>
<keyword evidence="2" id="KW-1185">Reference proteome</keyword>
<proteinExistence type="predicted"/>
<protein>
    <submittedName>
        <fullName evidence="1">Uncharacterized protein</fullName>
    </submittedName>
</protein>
<name>L0DH61_SINAD</name>
<dbReference type="OrthoDB" id="9968135at2"/>